<dbReference type="PANTHER" id="PTHR34219">
    <property type="entry name" value="IRON-REGULATED INNER MEMBRANE PROTEIN-RELATED"/>
    <property type="match status" value="1"/>
</dbReference>
<dbReference type="PANTHER" id="PTHR34219:SF6">
    <property type="entry name" value="BLR3280 PROTEIN"/>
    <property type="match status" value="1"/>
</dbReference>
<keyword evidence="1" id="KW-0472">Membrane</keyword>
<evidence type="ECO:0000313" key="2">
    <source>
        <dbReference type="EMBL" id="MFJ5446416.1"/>
    </source>
</evidence>
<feature type="transmembrane region" description="Helical" evidence="1">
    <location>
        <begin position="15"/>
        <end position="39"/>
    </location>
</feature>
<feature type="transmembrane region" description="Helical" evidence="1">
    <location>
        <begin position="204"/>
        <end position="227"/>
    </location>
</feature>
<proteinExistence type="predicted"/>
<reference evidence="2 3" key="1">
    <citation type="submission" date="2024-11" db="EMBL/GenBank/DDBJ databases">
        <authorList>
            <person name="Kaparullina E.N."/>
            <person name="Delegan Y.A."/>
            <person name="Doronina N.V."/>
        </authorList>
    </citation>
    <scope>NUCLEOTIDE SEQUENCE [LARGE SCALE GENOMIC DNA]</scope>
    <source>
        <strain evidence="2 3">7sh_L</strain>
    </source>
</reference>
<feature type="transmembrane region" description="Helical" evidence="1">
    <location>
        <begin position="180"/>
        <end position="198"/>
    </location>
</feature>
<keyword evidence="1" id="KW-1133">Transmembrane helix</keyword>
<dbReference type="Pfam" id="PF03929">
    <property type="entry name" value="PepSY_TM"/>
    <property type="match status" value="1"/>
</dbReference>
<accession>A0ABW8GM19</accession>
<gene>
    <name evidence="2" type="ORF">ACIKP9_09265</name>
</gene>
<feature type="transmembrane region" description="Helical" evidence="1">
    <location>
        <begin position="248"/>
        <end position="271"/>
    </location>
</feature>
<protein>
    <submittedName>
        <fullName evidence="2">PepSY domain-containing protein</fullName>
    </submittedName>
</protein>
<name>A0ABW8GM19_9PROT</name>
<evidence type="ECO:0000256" key="1">
    <source>
        <dbReference type="SAM" id="Phobius"/>
    </source>
</evidence>
<feature type="transmembrane region" description="Helical" evidence="1">
    <location>
        <begin position="448"/>
        <end position="470"/>
    </location>
</feature>
<keyword evidence="3" id="KW-1185">Reference proteome</keyword>
<organism evidence="2 3">
    <name type="scientific">Methylobacillus methanolivorans</name>
    <dbReference type="NCBI Taxonomy" id="1848927"/>
    <lineage>
        <taxon>Bacteria</taxon>
        <taxon>Pseudomonadati</taxon>
        <taxon>Pseudomonadota</taxon>
        <taxon>Betaproteobacteria</taxon>
        <taxon>Nitrosomonadales</taxon>
        <taxon>Methylophilaceae</taxon>
        <taxon>Methylobacillus</taxon>
    </lineage>
</organism>
<evidence type="ECO:0000313" key="3">
    <source>
        <dbReference type="Proteomes" id="UP001617669"/>
    </source>
</evidence>
<sequence length="476" mass="54442">MKLFSMRNLHLWHRWLGIALGVLVLLWFISGVVMLFVAYPKLTQEERIPRLETVAPEQVNITPHQVAMMLGREPDKLRLTMHQGRPIYHALYEDHWQSIWADHGESLHVTPDTIRASAQTFLPGLSINNIELIERDQWSISSSLHPHRPLHRVSFSNGDVLYLSSRTAEVVLDTSRSERAWNWLGSIIHWIYFTPLRFDHHEAWRQIVMWLSFPATAMSLMGIWLGIDRLRLRRRYKGGRMTPYRGWAKWHHVSGLLAGVLCLTWLFSGWLSMKPFDMFSGRKLSTEESQHWAGKPGYGPLPTLPAQIDSPEKIGEIEWIYFAGKPLLLGLAQHRTLMFNAHTGTRLAPLTTTALATQAAGLLPEAQVKTATLLTHGDRYYYGKRLEAVSLVIRIDLDDASATSYYVDLATTRIVASQDNSSRTYRWLFAALHRLDFAPLDNAEIPRWIVVILFSIGGVILTAAGMVMGWRRLTRV</sequence>
<dbReference type="RefSeq" id="WP_400881680.1">
    <property type="nucleotide sequence ID" value="NZ_JBIWXY010000001.1"/>
</dbReference>
<dbReference type="Proteomes" id="UP001617669">
    <property type="component" value="Unassembled WGS sequence"/>
</dbReference>
<keyword evidence="1" id="KW-0812">Transmembrane</keyword>
<comment type="caution">
    <text evidence="2">The sequence shown here is derived from an EMBL/GenBank/DDBJ whole genome shotgun (WGS) entry which is preliminary data.</text>
</comment>
<dbReference type="InterPro" id="IPR005625">
    <property type="entry name" value="PepSY-ass_TM"/>
</dbReference>
<dbReference type="EMBL" id="JBIWXY010000001">
    <property type="protein sequence ID" value="MFJ5446416.1"/>
    <property type="molecule type" value="Genomic_DNA"/>
</dbReference>